<keyword evidence="3 11" id="KW-0964">Secreted</keyword>
<dbReference type="GO" id="GO:0047490">
    <property type="term" value="F:pectin lyase activity"/>
    <property type="evidence" value="ECO:0007669"/>
    <property type="project" value="UniProtKB-EC"/>
</dbReference>
<dbReference type="SMART" id="SM00656">
    <property type="entry name" value="Amb_all"/>
    <property type="match status" value="1"/>
</dbReference>
<dbReference type="EC" id="4.2.2.10" evidence="10"/>
<dbReference type="FunFam" id="2.160.20.10:FF:000003">
    <property type="entry name" value="Pectin lyase F"/>
    <property type="match status" value="1"/>
</dbReference>
<evidence type="ECO:0000313" key="14">
    <source>
        <dbReference type="EMBL" id="KAF2788041.1"/>
    </source>
</evidence>
<dbReference type="GO" id="GO:0030570">
    <property type="term" value="F:pectate lyase activity"/>
    <property type="evidence" value="ECO:0007669"/>
    <property type="project" value="InterPro"/>
</dbReference>
<evidence type="ECO:0000256" key="10">
    <source>
        <dbReference type="ARBA" id="ARBA00039082"/>
    </source>
</evidence>
<comment type="similarity">
    <text evidence="2 11">Belongs to the polysaccharide lyase 1 family.</text>
</comment>
<evidence type="ECO:0000256" key="3">
    <source>
        <dbReference type="ARBA" id="ARBA00022525"/>
    </source>
</evidence>
<feature type="signal peptide" evidence="12">
    <location>
        <begin position="1"/>
        <end position="17"/>
    </location>
</feature>
<comment type="function">
    <text evidence="9">Pectinolytic enzymes consist of four classes of enzymes: pectin lyase, polygalacturonase, pectin methylesterase and rhamnogalacturonase. Among pectinolytic enzymes, pectin lyase is the most important in depolymerization of pectin, since it cleaves internal glycosidic bonds of highly methylated pectins.</text>
</comment>
<keyword evidence="11" id="KW-0119">Carbohydrate metabolism</keyword>
<dbReference type="Pfam" id="PF00544">
    <property type="entry name" value="Pectate_lyase_4"/>
    <property type="match status" value="1"/>
</dbReference>
<evidence type="ECO:0000313" key="15">
    <source>
        <dbReference type="Proteomes" id="UP000799757"/>
    </source>
</evidence>
<dbReference type="InterPro" id="IPR012334">
    <property type="entry name" value="Pectin_lyas_fold"/>
</dbReference>
<dbReference type="Gene3D" id="2.160.20.10">
    <property type="entry name" value="Single-stranded right-handed beta-helix, Pectin lyase-like"/>
    <property type="match status" value="1"/>
</dbReference>
<keyword evidence="11" id="KW-0624">Polysaccharide degradation</keyword>
<protein>
    <recommendedName>
        <fullName evidence="10">pectin lyase</fullName>
        <ecNumber evidence="10">4.2.2.10</ecNumber>
    </recommendedName>
</protein>
<gene>
    <name evidence="14" type="ORF">K505DRAFT_286869</name>
</gene>
<dbReference type="AlphaFoldDB" id="A0A6A6WVW7"/>
<dbReference type="EMBL" id="MU002254">
    <property type="protein sequence ID" value="KAF2788041.1"/>
    <property type="molecule type" value="Genomic_DNA"/>
</dbReference>
<evidence type="ECO:0000259" key="13">
    <source>
        <dbReference type="SMART" id="SM00656"/>
    </source>
</evidence>
<name>A0A6A6WVW7_9PLEO</name>
<evidence type="ECO:0000256" key="1">
    <source>
        <dbReference type="ARBA" id="ARBA00004613"/>
    </source>
</evidence>
<evidence type="ECO:0000256" key="8">
    <source>
        <dbReference type="ARBA" id="ARBA00036818"/>
    </source>
</evidence>
<evidence type="ECO:0000256" key="9">
    <source>
        <dbReference type="ARBA" id="ARBA00037631"/>
    </source>
</evidence>
<dbReference type="InterPro" id="IPR045032">
    <property type="entry name" value="PEL"/>
</dbReference>
<evidence type="ECO:0000256" key="7">
    <source>
        <dbReference type="ARBA" id="ARBA00023239"/>
    </source>
</evidence>
<dbReference type="PANTHER" id="PTHR31683">
    <property type="entry name" value="PECTATE LYASE 18-RELATED"/>
    <property type="match status" value="1"/>
</dbReference>
<dbReference type="InterPro" id="IPR011050">
    <property type="entry name" value="Pectin_lyase_fold/virulence"/>
</dbReference>
<comment type="catalytic activity">
    <reaction evidence="8">
        <text>Eliminative cleavage of (1-&gt;4)-alpha-D-galacturonan methyl ester to give oligosaccharides with 4-deoxy-6-O-methyl-alpha-D-galact-4-enuronosyl groups at their non-reducing ends.</text>
        <dbReference type="EC" id="4.2.2.10"/>
    </reaction>
</comment>
<dbReference type="GO" id="GO:0000272">
    <property type="term" value="P:polysaccharide catabolic process"/>
    <property type="evidence" value="ECO:0007669"/>
    <property type="project" value="UniProtKB-KW"/>
</dbReference>
<keyword evidence="7 11" id="KW-0456">Lyase</keyword>
<evidence type="ECO:0000256" key="11">
    <source>
        <dbReference type="RuleBase" id="RU361173"/>
    </source>
</evidence>
<keyword evidence="5" id="KW-1015">Disulfide bond</keyword>
<keyword evidence="4 12" id="KW-0732">Signal</keyword>
<dbReference type="InterPro" id="IPR002022">
    <property type="entry name" value="Pec_lyase"/>
</dbReference>
<dbReference type="OrthoDB" id="1637350at2759"/>
<evidence type="ECO:0000256" key="12">
    <source>
        <dbReference type="SAM" id="SignalP"/>
    </source>
</evidence>
<organism evidence="14 15">
    <name type="scientific">Melanomma pulvis-pyrius CBS 109.77</name>
    <dbReference type="NCBI Taxonomy" id="1314802"/>
    <lineage>
        <taxon>Eukaryota</taxon>
        <taxon>Fungi</taxon>
        <taxon>Dikarya</taxon>
        <taxon>Ascomycota</taxon>
        <taxon>Pezizomycotina</taxon>
        <taxon>Dothideomycetes</taxon>
        <taxon>Pleosporomycetidae</taxon>
        <taxon>Pleosporales</taxon>
        <taxon>Melanommataceae</taxon>
        <taxon>Melanomma</taxon>
    </lineage>
</organism>
<proteinExistence type="inferred from homology"/>
<evidence type="ECO:0000256" key="6">
    <source>
        <dbReference type="ARBA" id="ARBA00023180"/>
    </source>
</evidence>
<dbReference type="PANTHER" id="PTHR31683:SF67">
    <property type="entry name" value="PECTIN LYASE F-RELATED"/>
    <property type="match status" value="1"/>
</dbReference>
<reference evidence="14" key="1">
    <citation type="journal article" date="2020" name="Stud. Mycol.">
        <title>101 Dothideomycetes genomes: a test case for predicting lifestyles and emergence of pathogens.</title>
        <authorList>
            <person name="Haridas S."/>
            <person name="Albert R."/>
            <person name="Binder M."/>
            <person name="Bloem J."/>
            <person name="Labutti K."/>
            <person name="Salamov A."/>
            <person name="Andreopoulos B."/>
            <person name="Baker S."/>
            <person name="Barry K."/>
            <person name="Bills G."/>
            <person name="Bluhm B."/>
            <person name="Cannon C."/>
            <person name="Castanera R."/>
            <person name="Culley D."/>
            <person name="Daum C."/>
            <person name="Ezra D."/>
            <person name="Gonzalez J."/>
            <person name="Henrissat B."/>
            <person name="Kuo A."/>
            <person name="Liang C."/>
            <person name="Lipzen A."/>
            <person name="Lutzoni F."/>
            <person name="Magnuson J."/>
            <person name="Mondo S."/>
            <person name="Nolan M."/>
            <person name="Ohm R."/>
            <person name="Pangilinan J."/>
            <person name="Park H.-J."/>
            <person name="Ramirez L."/>
            <person name="Alfaro M."/>
            <person name="Sun H."/>
            <person name="Tritt A."/>
            <person name="Yoshinaga Y."/>
            <person name="Zwiers L.-H."/>
            <person name="Turgeon B."/>
            <person name="Goodwin S."/>
            <person name="Spatafora J."/>
            <person name="Crous P."/>
            <person name="Grigoriev I."/>
        </authorList>
    </citation>
    <scope>NUCLEOTIDE SEQUENCE</scope>
    <source>
        <strain evidence="14">CBS 109.77</strain>
    </source>
</reference>
<dbReference type="SUPFAM" id="SSF51126">
    <property type="entry name" value="Pectin lyase-like"/>
    <property type="match status" value="1"/>
</dbReference>
<sequence>MKFTILALGSAFSVSQAAVLGERATYAVVGKPEGFATGTTGGGSAACAIPSSVAQLKTWLTDSTARCIVLDKEYNFKGTEGTTKETGCRPASNKCPGAGGQDAINKASWCTNGNAGAGVTSISVTYDTAGVSGINVGSNKSLIGVGSKGVIRGKGLRIANGAKNVIIQNIHITELNPQYIWGGDAIAVDGTDLVWIDHCKFSLIGRQMFVAGNGASKRVTLSNNEFDGQTSWSATCDGRHYWAIYLTGSSDLVTMKNNYIHHTSGRSPKIGGNSLVHAVNNYWWSNTGHAFDNGAGGMVVAEGNVFQNVKTPLLANAGKFFAAPTTSANAVCSANLGHVCVLNAFGSSGTLTGTDTAFLSNFKGKSVASASTASSSIANVAGVGKI</sequence>
<dbReference type="Proteomes" id="UP000799757">
    <property type="component" value="Unassembled WGS sequence"/>
</dbReference>
<feature type="chain" id="PRO_5025438507" description="pectin lyase" evidence="12">
    <location>
        <begin position="18"/>
        <end position="386"/>
    </location>
</feature>
<comment type="subcellular location">
    <subcellularLocation>
        <location evidence="1 11">Secreted</location>
    </subcellularLocation>
</comment>
<accession>A0A6A6WVW7</accession>
<keyword evidence="15" id="KW-1185">Reference proteome</keyword>
<evidence type="ECO:0000256" key="4">
    <source>
        <dbReference type="ARBA" id="ARBA00022729"/>
    </source>
</evidence>
<dbReference type="GO" id="GO:0005576">
    <property type="term" value="C:extracellular region"/>
    <property type="evidence" value="ECO:0007669"/>
    <property type="project" value="UniProtKB-SubCell"/>
</dbReference>
<feature type="domain" description="Pectate lyase" evidence="13">
    <location>
        <begin position="103"/>
        <end position="312"/>
    </location>
</feature>
<evidence type="ECO:0000256" key="5">
    <source>
        <dbReference type="ARBA" id="ARBA00023157"/>
    </source>
</evidence>
<keyword evidence="6" id="KW-0325">Glycoprotein</keyword>
<evidence type="ECO:0000256" key="2">
    <source>
        <dbReference type="ARBA" id="ARBA00010980"/>
    </source>
</evidence>